<organism evidence="1 2">
    <name type="scientific">Candidatus Babela massiliensis</name>
    <dbReference type="NCBI Taxonomy" id="673862"/>
    <lineage>
        <taxon>Bacteria</taxon>
        <taxon>Candidatus Babelota</taxon>
        <taxon>Candidatus Babeliae</taxon>
        <taxon>Candidatus Babeliales</taxon>
        <taxon>Candidatus Babeliaceae</taxon>
        <taxon>Candidatus Babela</taxon>
    </lineage>
</organism>
<dbReference type="RefSeq" id="WP_023791913.1">
    <property type="nucleotide sequence ID" value="NC_023003.1"/>
</dbReference>
<keyword evidence="2" id="KW-1185">Reference proteome</keyword>
<evidence type="ECO:0000313" key="1">
    <source>
        <dbReference type="EMBL" id="CDK30572.1"/>
    </source>
</evidence>
<accession>V6DG46</accession>
<dbReference type="EMBL" id="HG793133">
    <property type="protein sequence ID" value="CDK30572.1"/>
    <property type="molecule type" value="Genomic_DNA"/>
</dbReference>
<dbReference type="Proteomes" id="UP000018769">
    <property type="component" value="Chromosome I"/>
</dbReference>
<gene>
    <name evidence="1" type="ORF">BABL1_gene_444</name>
</gene>
<dbReference type="AlphaFoldDB" id="V6DG46"/>
<evidence type="ECO:0000313" key="2">
    <source>
        <dbReference type="Proteomes" id="UP000018769"/>
    </source>
</evidence>
<sequence>MVRLKYLKKSLLFLMIFNIILIKDVKAYISQSSTEFPEAENINKSNCNTDCSNECGYGCSNDYASSRTIFIPRLLTTNSMLDLPLGNYQFYHNAQCPEDKAFFDIQASYFHLRSRKECELAAYFLPNGRRCISVREDGSGDVGSLWLGLISADGTQFDSRVCLSPRRKVDGGFFNFYFDFNTWLCGTWLSIAFAAMRVEQNICIKESCVENTGTLDNACNATQALNNSEWCAGRFCPNTMVRTGVDDVQFKLGWNYYFCNQDHFGIYFVATAPTGHRTRNLFIFEPLVGTRFGSAGVGFNSDYTVYDFGNQALHWMADLKYRYEFSYCTRRLFDLCKNGPWSRYLLVVSPDQPSMTEPGVNYFARRVRATPRNTVDFWTALHYNCCEYHFEVGYDLYWHQAEKVCLANCENQSLCVGIYDISGDCQGNPVSATCNANISQTVVNAGCNVAPSDPMFVPLSTSDLNLSSGAMPKAMTHTVYGALSYNTEFWCMPLMLGFVGMYEFAHSNTAFEQWGVQVRTSISF</sequence>
<dbReference type="HOGENOM" id="CLU_519440_0_0_7"/>
<proteinExistence type="predicted"/>
<dbReference type="KEGG" id="dpb:BABL1_gene_444"/>
<protein>
    <submittedName>
        <fullName evidence="1">Beta-propeller domain fused to N-terminal C-rich domain</fullName>
    </submittedName>
</protein>
<name>V6DG46_9BACT</name>
<reference evidence="1 2" key="1">
    <citation type="journal article" date="2015" name="Biol. Direct">
        <title>Babela massiliensis, a representative of a widespread bacterial phylum with unusual adaptations to parasitism in amoebae.</title>
        <authorList>
            <person name="Pagnier I."/>
            <person name="Yutin N."/>
            <person name="Croce O."/>
            <person name="Makarova K.S."/>
            <person name="Wolf Y.I."/>
            <person name="Benamar S."/>
            <person name="Raoult D."/>
            <person name="Koonin E.V."/>
            <person name="La Scola B."/>
        </authorList>
    </citation>
    <scope>NUCLEOTIDE SEQUENCE [LARGE SCALE GENOMIC DNA]</scope>
    <source>
        <strain evidence="2">BABL1</strain>
    </source>
</reference>